<feature type="compositionally biased region" description="Polar residues" evidence="1">
    <location>
        <begin position="82"/>
        <end position="95"/>
    </location>
</feature>
<evidence type="ECO:0000256" key="1">
    <source>
        <dbReference type="SAM" id="MobiDB-lite"/>
    </source>
</evidence>
<gene>
    <name evidence="3" type="ordered locus">TC41_1182</name>
</gene>
<evidence type="ECO:0000313" key="4">
    <source>
        <dbReference type="Proteomes" id="UP000000292"/>
    </source>
</evidence>
<organism evidence="3 4">
    <name type="scientific">Alicyclobacillus acidocaldarius (strain Tc-4-1)</name>
    <name type="common">Bacillus acidocaldarius</name>
    <dbReference type="NCBI Taxonomy" id="1048834"/>
    <lineage>
        <taxon>Bacteria</taxon>
        <taxon>Bacillati</taxon>
        <taxon>Bacillota</taxon>
        <taxon>Bacilli</taxon>
        <taxon>Bacillales</taxon>
        <taxon>Alicyclobacillaceae</taxon>
        <taxon>Alicyclobacillus</taxon>
    </lineage>
</organism>
<feature type="domain" description="Inner membrane protein YgaP-like transmembrane" evidence="2">
    <location>
        <begin position="3"/>
        <end position="60"/>
    </location>
</feature>
<dbReference type="HOGENOM" id="CLU_1860985_0_0_9"/>
<dbReference type="KEGG" id="aad:TC41_1182"/>
<dbReference type="Proteomes" id="UP000000292">
    <property type="component" value="Chromosome"/>
</dbReference>
<evidence type="ECO:0000259" key="2">
    <source>
        <dbReference type="Pfam" id="PF11127"/>
    </source>
</evidence>
<proteinExistence type="predicted"/>
<accession>F8IGW0</accession>
<dbReference type="Gene3D" id="6.10.140.1340">
    <property type="match status" value="1"/>
</dbReference>
<dbReference type="InterPro" id="IPR021309">
    <property type="entry name" value="YgaP-like_TM"/>
</dbReference>
<name>F8IGW0_ALIAT</name>
<dbReference type="EMBL" id="CP002902">
    <property type="protein sequence ID" value="AEJ43125.1"/>
    <property type="molecule type" value="Genomic_DNA"/>
</dbReference>
<reference evidence="4" key="2">
    <citation type="submission" date="2011-06" db="EMBL/GenBank/DDBJ databases">
        <title>The complete genome sequence of Alicyclobacillus acidocaldarius sp. Tc-4-1.</title>
        <authorList>
            <person name="Chen Y."/>
            <person name="He Y."/>
            <person name="Dong Z."/>
            <person name="Hu S."/>
        </authorList>
    </citation>
    <scope>NUCLEOTIDE SEQUENCE [LARGE SCALE GENOMIC DNA]</scope>
    <source>
        <strain evidence="4">Tc-4-1</strain>
    </source>
</reference>
<feature type="region of interest" description="Disordered" evidence="1">
    <location>
        <begin position="82"/>
        <end position="118"/>
    </location>
</feature>
<sequence length="138" mass="15034">MVMQRNLHPVDRYLRLAAGVASLSSAVYGRRQSAPTRALLAGFGAMKIAEAITGFCPMKASVERVVKPSNPAEATRRWMGKISTTAENTSKQVAQKAQDMEAQAADRVRAKSDTPIPDEVAEFLVEESKREPSDEDNA</sequence>
<evidence type="ECO:0000313" key="3">
    <source>
        <dbReference type="EMBL" id="AEJ43125.1"/>
    </source>
</evidence>
<dbReference type="Pfam" id="PF11127">
    <property type="entry name" value="YgaP-like_TM"/>
    <property type="match status" value="1"/>
</dbReference>
<dbReference type="STRING" id="1048834.TC41_1182"/>
<protein>
    <recommendedName>
        <fullName evidence="2">Inner membrane protein YgaP-like transmembrane domain-containing protein</fullName>
    </recommendedName>
</protein>
<reference evidence="3 4" key="1">
    <citation type="journal article" date="2011" name="J. Bacteriol.">
        <title>Complete Genome Sequence of Alicyclobacillus acidocaldarius Strain Tc-4-1.</title>
        <authorList>
            <person name="Chen Y."/>
            <person name="He Y."/>
            <person name="Zhang B."/>
            <person name="Yang J."/>
            <person name="Li W."/>
            <person name="Dong Z."/>
            <person name="Hu S."/>
        </authorList>
    </citation>
    <scope>NUCLEOTIDE SEQUENCE [LARGE SCALE GENOMIC DNA]</scope>
    <source>
        <strain evidence="3 4">Tc-4-1</strain>
    </source>
</reference>
<dbReference type="PATRIC" id="fig|1048834.4.peg.1123"/>
<dbReference type="AlphaFoldDB" id="F8IGW0"/>